<feature type="signal peptide" evidence="1">
    <location>
        <begin position="1"/>
        <end position="29"/>
    </location>
</feature>
<evidence type="ECO:0000313" key="2">
    <source>
        <dbReference type="EMBL" id="JAH22479.1"/>
    </source>
</evidence>
<proteinExistence type="predicted"/>
<evidence type="ECO:0008006" key="3">
    <source>
        <dbReference type="Google" id="ProtNLM"/>
    </source>
</evidence>
<dbReference type="EMBL" id="GBXM01086098">
    <property type="protein sequence ID" value="JAH22479.1"/>
    <property type="molecule type" value="Transcribed_RNA"/>
</dbReference>
<dbReference type="AlphaFoldDB" id="A0A0E9R050"/>
<reference evidence="2" key="1">
    <citation type="submission" date="2014-11" db="EMBL/GenBank/DDBJ databases">
        <authorList>
            <person name="Amaro Gonzalez C."/>
        </authorList>
    </citation>
    <scope>NUCLEOTIDE SEQUENCE</scope>
</reference>
<name>A0A0E9R050_ANGAN</name>
<keyword evidence="1" id="KW-0732">Signal</keyword>
<accession>A0A0E9R050</accession>
<reference evidence="2" key="2">
    <citation type="journal article" date="2015" name="Fish Shellfish Immunol.">
        <title>Early steps in the European eel (Anguilla anguilla)-Vibrio vulnificus interaction in the gills: Role of the RtxA13 toxin.</title>
        <authorList>
            <person name="Callol A."/>
            <person name="Pajuelo D."/>
            <person name="Ebbesson L."/>
            <person name="Teles M."/>
            <person name="MacKenzie S."/>
            <person name="Amaro C."/>
        </authorList>
    </citation>
    <scope>NUCLEOTIDE SEQUENCE</scope>
</reference>
<feature type="chain" id="PRO_5002431699" description="Secreted protein" evidence="1">
    <location>
        <begin position="30"/>
        <end position="75"/>
    </location>
</feature>
<organism evidence="2">
    <name type="scientific">Anguilla anguilla</name>
    <name type="common">European freshwater eel</name>
    <name type="synonym">Muraena anguilla</name>
    <dbReference type="NCBI Taxonomy" id="7936"/>
    <lineage>
        <taxon>Eukaryota</taxon>
        <taxon>Metazoa</taxon>
        <taxon>Chordata</taxon>
        <taxon>Craniata</taxon>
        <taxon>Vertebrata</taxon>
        <taxon>Euteleostomi</taxon>
        <taxon>Actinopterygii</taxon>
        <taxon>Neopterygii</taxon>
        <taxon>Teleostei</taxon>
        <taxon>Anguilliformes</taxon>
        <taxon>Anguillidae</taxon>
        <taxon>Anguilla</taxon>
    </lineage>
</organism>
<evidence type="ECO:0000256" key="1">
    <source>
        <dbReference type="SAM" id="SignalP"/>
    </source>
</evidence>
<protein>
    <recommendedName>
        <fullName evidence="3">Secreted protein</fullName>
    </recommendedName>
</protein>
<sequence>MHYPSLITKSFLSQVLLFFANTRPPGISAAECPSKSKRIKQTAELVLCHLAALEVKDVLKKDKEHSYSACTFPSC</sequence>